<keyword evidence="1" id="KW-1133">Transmembrane helix</keyword>
<protein>
    <submittedName>
        <fullName evidence="3">Acyltransferase family protein</fullName>
        <ecNumber evidence="3">2.3.-.-</ecNumber>
    </submittedName>
</protein>
<proteinExistence type="predicted"/>
<evidence type="ECO:0000256" key="1">
    <source>
        <dbReference type="SAM" id="Phobius"/>
    </source>
</evidence>
<evidence type="ECO:0000313" key="3">
    <source>
        <dbReference type="EMBL" id="MFC4819139.1"/>
    </source>
</evidence>
<feature type="transmembrane region" description="Helical" evidence="1">
    <location>
        <begin position="246"/>
        <end position="266"/>
    </location>
</feature>
<evidence type="ECO:0000259" key="2">
    <source>
        <dbReference type="Pfam" id="PF01757"/>
    </source>
</evidence>
<dbReference type="PANTHER" id="PTHR23028:SF53">
    <property type="entry name" value="ACYL_TRANSF_3 DOMAIN-CONTAINING PROTEIN"/>
    <property type="match status" value="1"/>
</dbReference>
<dbReference type="Pfam" id="PF01757">
    <property type="entry name" value="Acyl_transf_3"/>
    <property type="match status" value="1"/>
</dbReference>
<feature type="transmembrane region" description="Helical" evidence="1">
    <location>
        <begin position="98"/>
        <end position="124"/>
    </location>
</feature>
<feature type="transmembrane region" description="Helical" evidence="1">
    <location>
        <begin position="12"/>
        <end position="33"/>
    </location>
</feature>
<comment type="caution">
    <text evidence="3">The sequence shown here is derived from an EMBL/GenBank/DDBJ whole genome shotgun (WGS) entry which is preliminary data.</text>
</comment>
<keyword evidence="4" id="KW-1185">Reference proteome</keyword>
<feature type="transmembrane region" description="Helical" evidence="1">
    <location>
        <begin position="278"/>
        <end position="301"/>
    </location>
</feature>
<keyword evidence="3" id="KW-0012">Acyltransferase</keyword>
<gene>
    <name evidence="3" type="ORF">ACFO6Q_02315</name>
</gene>
<dbReference type="InterPro" id="IPR002656">
    <property type="entry name" value="Acyl_transf_3_dom"/>
</dbReference>
<feature type="transmembrane region" description="Helical" evidence="1">
    <location>
        <begin position="313"/>
        <end position="333"/>
    </location>
</feature>
<evidence type="ECO:0000313" key="4">
    <source>
        <dbReference type="Proteomes" id="UP001595886"/>
    </source>
</evidence>
<dbReference type="EC" id="2.3.-.-" evidence="3"/>
<dbReference type="EMBL" id="JBHSHD010000003">
    <property type="protein sequence ID" value="MFC4819139.1"/>
    <property type="molecule type" value="Genomic_DNA"/>
</dbReference>
<accession>A0ABV9QU79</accession>
<organism evidence="3 4">
    <name type="scientific">Dokdonella ginsengisoli</name>
    <dbReference type="NCBI Taxonomy" id="363846"/>
    <lineage>
        <taxon>Bacteria</taxon>
        <taxon>Pseudomonadati</taxon>
        <taxon>Pseudomonadota</taxon>
        <taxon>Gammaproteobacteria</taxon>
        <taxon>Lysobacterales</taxon>
        <taxon>Rhodanobacteraceae</taxon>
        <taxon>Dokdonella</taxon>
    </lineage>
</organism>
<feature type="transmembrane region" description="Helical" evidence="1">
    <location>
        <begin position="53"/>
        <end position="78"/>
    </location>
</feature>
<feature type="transmembrane region" description="Helical" evidence="1">
    <location>
        <begin position="345"/>
        <end position="367"/>
    </location>
</feature>
<dbReference type="RefSeq" id="WP_380018884.1">
    <property type="nucleotide sequence ID" value="NZ_JBHSHD010000003.1"/>
</dbReference>
<keyword evidence="3" id="KW-0808">Transferase</keyword>
<dbReference type="PANTHER" id="PTHR23028">
    <property type="entry name" value="ACETYLTRANSFERASE"/>
    <property type="match status" value="1"/>
</dbReference>
<keyword evidence="1" id="KW-0812">Transmembrane</keyword>
<feature type="transmembrane region" description="Helical" evidence="1">
    <location>
        <begin position="144"/>
        <end position="165"/>
    </location>
</feature>
<name>A0ABV9QU79_9GAMM</name>
<feature type="transmembrane region" description="Helical" evidence="1">
    <location>
        <begin position="216"/>
        <end position="234"/>
    </location>
</feature>
<dbReference type="GO" id="GO:0016746">
    <property type="term" value="F:acyltransferase activity"/>
    <property type="evidence" value="ECO:0007669"/>
    <property type="project" value="UniProtKB-KW"/>
</dbReference>
<keyword evidence="1" id="KW-0472">Membrane</keyword>
<dbReference type="Proteomes" id="UP001595886">
    <property type="component" value="Unassembled WGS sequence"/>
</dbReference>
<feature type="domain" description="Acyltransferase 3" evidence="2">
    <location>
        <begin position="13"/>
        <end position="360"/>
    </location>
</feature>
<sequence>MSTLRQTLTREIPSLTGLRGLAAFWVLLYHAWANATPRVIEIGSGPYALNLTIAFSGGWTGVDVFFTLSAFLLTLPFVQWQMGLAPRPSLGTYWVRRILRVFPAYYAQLAVLLLLAGAFGIGVWPDARRLIGNLLLWFNFGSSGVAPINGVAYTLPIEFCFYLVLPLLALLLRPRWWVLLALLAIVETQLYRHLMFDPAAETMSKVLVLEQMPGRLDQFVFGMLAAYAYARMTVAGNLPHRRVSDALFLAGVAGVVLMLVLMQLGFEAYWQGSWLLYVWHGATGAAVALMLFAAAAGSGIARVLLANRPLRRLGVISFGVYLWHPPILEWLTAAGVFDRIEGYRLPWSLPILLLATVLVAELSYRLVERPMLRLGHRRGAKTAPATEPAAAPQA</sequence>
<reference evidence="4" key="1">
    <citation type="journal article" date="2019" name="Int. J. Syst. Evol. Microbiol.">
        <title>The Global Catalogue of Microorganisms (GCM) 10K type strain sequencing project: providing services to taxonomists for standard genome sequencing and annotation.</title>
        <authorList>
            <consortium name="The Broad Institute Genomics Platform"/>
            <consortium name="The Broad Institute Genome Sequencing Center for Infectious Disease"/>
            <person name="Wu L."/>
            <person name="Ma J."/>
        </authorList>
    </citation>
    <scope>NUCLEOTIDE SEQUENCE [LARGE SCALE GENOMIC DNA]</scope>
    <source>
        <strain evidence="4">CCUG 30340</strain>
    </source>
</reference>
<dbReference type="InterPro" id="IPR050879">
    <property type="entry name" value="Acyltransferase_3"/>
</dbReference>
<feature type="transmembrane region" description="Helical" evidence="1">
    <location>
        <begin position="177"/>
        <end position="196"/>
    </location>
</feature>